<sequence length="474" mass="52707">MGGQLPTSGDRAAAAAAARIHTLVDWATSHGATLHPSVDVYHDARTGLSFRALAPLRPYEPVVRLPTALALSYLNALAHPRPLPAAFLAAAPPHVVGRVFLVNEYLRRRDSFWWPYIQALPQPPEPETWALAPFWPPEEAELLEGTNVEVGMDKIKDDVAREFTQARRLLGACDGPGHALAESLTPALYRWAYCIFSTRSFRPALVLAETQQASLPPGVSIDDFSVLLPLFDIGNHDMTTDIRWHLDEAASSCELQVGKPHGPGQQIFNNYSLKTNAELLLGYGFMIPATDHLHNDYTHVRKRTAAAPVASDEYLISLRPLSHPSSLLGRSKQTLRLDPSTRVLGAFQHVQPDMVWDIFCTLTRPGQRHHLIPAPGKAGDDAERHRRDSFFSGQVEGEGRVYLEQTIALIQHKVLQELERLNETDVEVAGGHVDLLTRNQKLALDYRERCRRVLESTLEAISQDEILIDSGEDQ</sequence>
<evidence type="ECO:0000313" key="1">
    <source>
        <dbReference type="EMBL" id="KAH0968213.1"/>
    </source>
</evidence>
<dbReference type="SUPFAM" id="SSF82199">
    <property type="entry name" value="SET domain"/>
    <property type="match status" value="1"/>
</dbReference>
<dbReference type="Proteomes" id="UP000824596">
    <property type="component" value="Unassembled WGS sequence"/>
</dbReference>
<proteinExistence type="predicted"/>
<dbReference type="EMBL" id="JAIZPD010000001">
    <property type="protein sequence ID" value="KAH0968213.1"/>
    <property type="molecule type" value="Genomic_DNA"/>
</dbReference>
<accession>A0A9P8N4E7</accession>
<keyword evidence="2" id="KW-1185">Reference proteome</keyword>
<reference evidence="1" key="1">
    <citation type="submission" date="2021-09" db="EMBL/GenBank/DDBJ databases">
        <title>A high-quality genome of the endoparasitic fungus Hirsutella rhossiliensis with a comparison of Hirsutella genomes reveals transposable elements contributing to genome size variation.</title>
        <authorList>
            <person name="Lin R."/>
            <person name="Jiao Y."/>
            <person name="Sun X."/>
            <person name="Ling J."/>
            <person name="Xie B."/>
            <person name="Cheng X."/>
        </authorList>
    </citation>
    <scope>NUCLEOTIDE SEQUENCE</scope>
    <source>
        <strain evidence="1">HR02</strain>
    </source>
</reference>
<dbReference type="GO" id="GO:0005634">
    <property type="term" value="C:nucleus"/>
    <property type="evidence" value="ECO:0007669"/>
    <property type="project" value="TreeGrafter"/>
</dbReference>
<dbReference type="Gene3D" id="3.90.1410.10">
    <property type="entry name" value="set domain protein methyltransferase, domain 1"/>
    <property type="match status" value="1"/>
</dbReference>
<dbReference type="GO" id="GO:0016279">
    <property type="term" value="F:protein-lysine N-methyltransferase activity"/>
    <property type="evidence" value="ECO:0007669"/>
    <property type="project" value="TreeGrafter"/>
</dbReference>
<evidence type="ECO:0000313" key="2">
    <source>
        <dbReference type="Proteomes" id="UP000824596"/>
    </source>
</evidence>
<evidence type="ECO:0008006" key="3">
    <source>
        <dbReference type="Google" id="ProtNLM"/>
    </source>
</evidence>
<dbReference type="RefSeq" id="XP_044725726.1">
    <property type="nucleotide sequence ID" value="XM_044859326.1"/>
</dbReference>
<organism evidence="1 2">
    <name type="scientific">Hirsutella rhossiliensis</name>
    <dbReference type="NCBI Taxonomy" id="111463"/>
    <lineage>
        <taxon>Eukaryota</taxon>
        <taxon>Fungi</taxon>
        <taxon>Dikarya</taxon>
        <taxon>Ascomycota</taxon>
        <taxon>Pezizomycotina</taxon>
        <taxon>Sordariomycetes</taxon>
        <taxon>Hypocreomycetidae</taxon>
        <taxon>Hypocreales</taxon>
        <taxon>Ophiocordycipitaceae</taxon>
        <taxon>Hirsutella</taxon>
    </lineage>
</organism>
<comment type="caution">
    <text evidence="1">The sequence shown here is derived from an EMBL/GenBank/DDBJ whole genome shotgun (WGS) entry which is preliminary data.</text>
</comment>
<dbReference type="InterPro" id="IPR050600">
    <property type="entry name" value="SETD3_SETD6_MTase"/>
</dbReference>
<dbReference type="PANTHER" id="PTHR13271:SF146">
    <property type="entry name" value="SET DOMAIN-CONTAINING PROTEIN"/>
    <property type="match status" value="1"/>
</dbReference>
<dbReference type="InterPro" id="IPR046341">
    <property type="entry name" value="SET_dom_sf"/>
</dbReference>
<dbReference type="PANTHER" id="PTHR13271">
    <property type="entry name" value="UNCHARACTERIZED PUTATIVE METHYLTRANSFERASE"/>
    <property type="match status" value="1"/>
</dbReference>
<gene>
    <name evidence="1" type="ORF">HRG_00855</name>
</gene>
<name>A0A9P8N4E7_9HYPO</name>
<dbReference type="GeneID" id="68349984"/>
<dbReference type="OrthoDB" id="42889at2759"/>
<protein>
    <recommendedName>
        <fullName evidence="3">SET domain-containing protein</fullName>
    </recommendedName>
</protein>
<dbReference type="AlphaFoldDB" id="A0A9P8N4E7"/>